<evidence type="ECO:0000256" key="4">
    <source>
        <dbReference type="ARBA" id="ARBA00023136"/>
    </source>
</evidence>
<feature type="compositionally biased region" description="Polar residues" evidence="6">
    <location>
        <begin position="221"/>
        <end position="231"/>
    </location>
</feature>
<dbReference type="Proteomes" id="UP000094444">
    <property type="component" value="Unassembled WGS sequence"/>
</dbReference>
<accession>A0A2P5HI98</accession>
<keyword evidence="3 7" id="KW-1133">Transmembrane helix</keyword>
<dbReference type="GO" id="GO:0016020">
    <property type="term" value="C:membrane"/>
    <property type="evidence" value="ECO:0007669"/>
    <property type="project" value="UniProtKB-SubCell"/>
</dbReference>
<dbReference type="InterPro" id="IPR049326">
    <property type="entry name" value="Rhodopsin_dom_fungi"/>
</dbReference>
<keyword evidence="2 7" id="KW-0812">Transmembrane</keyword>
<dbReference type="InterPro" id="IPR052337">
    <property type="entry name" value="SAT4-like"/>
</dbReference>
<evidence type="ECO:0000313" key="9">
    <source>
        <dbReference type="EMBL" id="POS69965.1"/>
    </source>
</evidence>
<dbReference type="AlphaFoldDB" id="A0A2P5HI98"/>
<feature type="transmembrane region" description="Helical" evidence="7">
    <location>
        <begin position="20"/>
        <end position="39"/>
    </location>
</feature>
<keyword evidence="10" id="KW-1185">Reference proteome</keyword>
<sequence>MSYFWNMWDGDHVGRCINIYAMAWAHAIINIALDVWMLALPASQVWGLKMPFRRKLGVMVMFGLGIFITIVSCIRLRSLIGFAQAYPQKPTMDFFGVALWSALELTTGVTVACLPATRQVVVKYVPVFPDMLSRFSSRLSNGLSYVATGATKLSGGKSEPGKSAITTAKSTDVLSQDRTLQRITTEDPTDNKSIMMKALPPAPPRTLHSPGLPEGGGGTTRPLSVATTPSSLGDGFSPNVFDGPAGDSASEDLSDAGNDPEQGQAAVSPGGPLGPSGTRSWRPMSYPQPQTERTRWQ</sequence>
<evidence type="ECO:0000313" key="10">
    <source>
        <dbReference type="Proteomes" id="UP000094444"/>
    </source>
</evidence>
<evidence type="ECO:0000256" key="3">
    <source>
        <dbReference type="ARBA" id="ARBA00022989"/>
    </source>
</evidence>
<dbReference type="PANTHER" id="PTHR33048:SF143">
    <property type="entry name" value="EXTRACELLULAR MEMBRANE PROTEIN CFEM DOMAIN-CONTAINING PROTEIN-RELATED"/>
    <property type="match status" value="1"/>
</dbReference>
<dbReference type="InParanoid" id="A0A2P5HI98"/>
<dbReference type="OrthoDB" id="2496787at2759"/>
<gene>
    <name evidence="9" type="ORF">DHEL01_v211640</name>
</gene>
<organism evidence="9 10">
    <name type="scientific">Diaporthe helianthi</name>
    <dbReference type="NCBI Taxonomy" id="158607"/>
    <lineage>
        <taxon>Eukaryota</taxon>
        <taxon>Fungi</taxon>
        <taxon>Dikarya</taxon>
        <taxon>Ascomycota</taxon>
        <taxon>Pezizomycotina</taxon>
        <taxon>Sordariomycetes</taxon>
        <taxon>Sordariomycetidae</taxon>
        <taxon>Diaporthales</taxon>
        <taxon>Diaporthaceae</taxon>
        <taxon>Diaporthe</taxon>
    </lineage>
</organism>
<evidence type="ECO:0000256" key="2">
    <source>
        <dbReference type="ARBA" id="ARBA00022692"/>
    </source>
</evidence>
<evidence type="ECO:0000256" key="6">
    <source>
        <dbReference type="SAM" id="MobiDB-lite"/>
    </source>
</evidence>
<feature type="compositionally biased region" description="Polar residues" evidence="6">
    <location>
        <begin position="164"/>
        <end position="183"/>
    </location>
</feature>
<keyword evidence="4 7" id="KW-0472">Membrane</keyword>
<dbReference type="Pfam" id="PF20684">
    <property type="entry name" value="Fung_rhodopsin"/>
    <property type="match status" value="1"/>
</dbReference>
<comment type="subcellular location">
    <subcellularLocation>
        <location evidence="1">Membrane</location>
        <topology evidence="1">Multi-pass membrane protein</topology>
    </subcellularLocation>
</comment>
<dbReference type="PANTHER" id="PTHR33048">
    <property type="entry name" value="PTH11-LIKE INTEGRAL MEMBRANE PROTEIN (AFU_ORTHOLOGUE AFUA_5G11245)"/>
    <property type="match status" value="1"/>
</dbReference>
<evidence type="ECO:0000256" key="5">
    <source>
        <dbReference type="ARBA" id="ARBA00038359"/>
    </source>
</evidence>
<feature type="domain" description="Rhodopsin" evidence="8">
    <location>
        <begin position="4"/>
        <end position="122"/>
    </location>
</feature>
<name>A0A2P5HI98_DIAHE</name>
<feature type="transmembrane region" description="Helical" evidence="7">
    <location>
        <begin position="60"/>
        <end position="82"/>
    </location>
</feature>
<comment type="similarity">
    <text evidence="5">Belongs to the SAT4 family.</text>
</comment>
<evidence type="ECO:0000259" key="8">
    <source>
        <dbReference type="Pfam" id="PF20684"/>
    </source>
</evidence>
<comment type="caution">
    <text evidence="9">The sequence shown here is derived from an EMBL/GenBank/DDBJ whole genome shotgun (WGS) entry which is preliminary data.</text>
</comment>
<protein>
    <submittedName>
        <fullName evidence="9">CFEM domain-containing protein</fullName>
    </submittedName>
</protein>
<feature type="region of interest" description="Disordered" evidence="6">
    <location>
        <begin position="153"/>
        <end position="297"/>
    </location>
</feature>
<evidence type="ECO:0000256" key="7">
    <source>
        <dbReference type="SAM" id="Phobius"/>
    </source>
</evidence>
<proteinExistence type="inferred from homology"/>
<dbReference type="EMBL" id="MAVT02001883">
    <property type="protein sequence ID" value="POS69965.1"/>
    <property type="molecule type" value="Genomic_DNA"/>
</dbReference>
<evidence type="ECO:0000256" key="1">
    <source>
        <dbReference type="ARBA" id="ARBA00004141"/>
    </source>
</evidence>
<reference evidence="9" key="1">
    <citation type="submission" date="2017-09" db="EMBL/GenBank/DDBJ databases">
        <title>Polyketide synthases of a Diaporthe helianthi virulent isolate.</title>
        <authorList>
            <person name="Baroncelli R."/>
        </authorList>
    </citation>
    <scope>NUCLEOTIDE SEQUENCE [LARGE SCALE GENOMIC DNA]</scope>
    <source>
        <strain evidence="9">7/96</strain>
    </source>
</reference>